<proteinExistence type="predicted"/>
<evidence type="ECO:0000313" key="1">
    <source>
        <dbReference type="EMBL" id="PSW06200.1"/>
    </source>
</evidence>
<protein>
    <submittedName>
        <fullName evidence="1">Uncharacterized protein</fullName>
    </submittedName>
</protein>
<dbReference type="AlphaFoldDB" id="A0A2T3N1J8"/>
<reference evidence="1 2" key="1">
    <citation type="submission" date="2018-03" db="EMBL/GenBank/DDBJ databases">
        <title>Whole genome sequencing of Histamine producing bacteria.</title>
        <authorList>
            <person name="Butler K."/>
        </authorList>
    </citation>
    <scope>NUCLEOTIDE SEQUENCE [LARGE SCALE GENOMIC DNA]</scope>
    <source>
        <strain evidence="1 2">DSM 16190</strain>
    </source>
</reference>
<organism evidence="1 2">
    <name type="scientific">Photobacterium lipolyticum</name>
    <dbReference type="NCBI Taxonomy" id="266810"/>
    <lineage>
        <taxon>Bacteria</taxon>
        <taxon>Pseudomonadati</taxon>
        <taxon>Pseudomonadota</taxon>
        <taxon>Gammaproteobacteria</taxon>
        <taxon>Vibrionales</taxon>
        <taxon>Vibrionaceae</taxon>
        <taxon>Photobacterium</taxon>
    </lineage>
</organism>
<keyword evidence="2" id="KW-1185">Reference proteome</keyword>
<accession>A0A2T3N1J8</accession>
<dbReference type="EMBL" id="PYMC01000003">
    <property type="protein sequence ID" value="PSW06200.1"/>
    <property type="molecule type" value="Genomic_DNA"/>
</dbReference>
<sequence length="70" mass="7506">MACLTTTVGLTNANAEYYRKTYNVKLTSPLFSGHRRQPGSQSAVVITACIFGSINAFVHRISCAGAVPSR</sequence>
<gene>
    <name evidence="1" type="ORF">C9I89_06750</name>
</gene>
<dbReference type="Proteomes" id="UP000240904">
    <property type="component" value="Unassembled WGS sequence"/>
</dbReference>
<evidence type="ECO:0000313" key="2">
    <source>
        <dbReference type="Proteomes" id="UP000240904"/>
    </source>
</evidence>
<name>A0A2T3N1J8_9GAMM</name>
<comment type="caution">
    <text evidence="1">The sequence shown here is derived from an EMBL/GenBank/DDBJ whole genome shotgun (WGS) entry which is preliminary data.</text>
</comment>